<name>A0AB39KXZ6_9CAUL</name>
<dbReference type="InterPro" id="IPR022062">
    <property type="entry name" value="DUF3618"/>
</dbReference>
<protein>
    <submittedName>
        <fullName evidence="2">DUF3618 domain-containing protein</fullName>
    </submittedName>
</protein>
<dbReference type="RefSeq" id="WP_369062395.1">
    <property type="nucleotide sequence ID" value="NZ_CP158375.1"/>
</dbReference>
<organism evidence="2">
    <name type="scientific">Caulobacter sp. 73W</name>
    <dbReference type="NCBI Taxonomy" id="3161137"/>
    <lineage>
        <taxon>Bacteria</taxon>
        <taxon>Pseudomonadati</taxon>
        <taxon>Pseudomonadota</taxon>
        <taxon>Alphaproteobacteria</taxon>
        <taxon>Caulobacterales</taxon>
        <taxon>Caulobacteraceae</taxon>
        <taxon>Caulobacter</taxon>
    </lineage>
</organism>
<feature type="region of interest" description="Disordered" evidence="1">
    <location>
        <begin position="95"/>
        <end position="114"/>
    </location>
</feature>
<dbReference type="EMBL" id="CP158375">
    <property type="protein sequence ID" value="XDO98520.1"/>
    <property type="molecule type" value="Genomic_DNA"/>
</dbReference>
<dbReference type="Pfam" id="PF12277">
    <property type="entry name" value="DUF3618"/>
    <property type="match status" value="1"/>
</dbReference>
<reference evidence="2" key="1">
    <citation type="submission" date="2024-06" db="EMBL/GenBank/DDBJ databases">
        <title>Caulobacter inopinatus, sp. nov.</title>
        <authorList>
            <person name="Donachie S.P."/>
        </authorList>
    </citation>
    <scope>NUCLEOTIDE SEQUENCE</scope>
    <source>
        <strain evidence="2">73W</strain>
    </source>
</reference>
<evidence type="ECO:0000256" key="1">
    <source>
        <dbReference type="SAM" id="MobiDB-lite"/>
    </source>
</evidence>
<proteinExistence type="predicted"/>
<gene>
    <name evidence="2" type="ORF">ABOZ73_08915</name>
</gene>
<accession>A0AB39KXZ6</accession>
<dbReference type="AlphaFoldDB" id="A0AB39KXZ6"/>
<sequence>MTRPSHEIEREVEETRSDLDRTVEALKDKMSPGQLIDELTSAFKGSGSSQMAANLGAQVRDNPLAVAMIGAGFAWLMLGDKAKPSTAQWNAMNRDLTGRQSGGQDEGGDAARGAASKLADGAATIGAKASDAADQVKNLAGSAADAIKDAGHSASAAAAGLSAKTSSGFNALMEREPLVLGGLGLAVGAALGAALPSTDLEDRTFGSARDKMLDEGRSFAERGVQSAKHVAATVYDEVRDEAEQQGLVGGQEGGSLLEKAQSVVERGIEAARADIQDQAR</sequence>
<evidence type="ECO:0000313" key="2">
    <source>
        <dbReference type="EMBL" id="XDO98520.1"/>
    </source>
</evidence>